<proteinExistence type="predicted"/>
<evidence type="ECO:0000313" key="1">
    <source>
        <dbReference type="EMBL" id="AIU44320.1"/>
    </source>
</evidence>
<name>A0A097PAQ5_9CAUD</name>
<dbReference type="RefSeq" id="YP_009148429.1">
    <property type="nucleotide sequence ID" value="NC_027348.2"/>
</dbReference>
<protein>
    <submittedName>
        <fullName evidence="1">Uncharacterized protein</fullName>
    </submittedName>
</protein>
<dbReference type="EMBL" id="KM879221">
    <property type="protein sequence ID" value="AIU44320.1"/>
    <property type="molecule type" value="Genomic_DNA"/>
</dbReference>
<organism evidence="1 2">
    <name type="scientific">Delftia phage RG-2014</name>
    <dbReference type="NCBI Taxonomy" id="1563661"/>
    <lineage>
        <taxon>Viruses</taxon>
        <taxon>Duplodnaviria</taxon>
        <taxon>Heunggongvirae</taxon>
        <taxon>Uroviricota</taxon>
        <taxon>Caudoviricetes</taxon>
        <taxon>Schitoviridae</taxon>
        <taxon>Dendoorenvirus</taxon>
        <taxon>Dendoorenvirus RG2014</taxon>
    </lineage>
</organism>
<dbReference type="GeneID" id="24638751"/>
<accession>A0A097PAQ5</accession>
<dbReference type="Proteomes" id="UP000030040">
    <property type="component" value="Segment"/>
</dbReference>
<gene>
    <name evidence="1" type="ORF">RG2014_066</name>
</gene>
<reference evidence="2" key="1">
    <citation type="submission" date="2014-10" db="EMBL/GenBank/DDBJ databases">
        <title>Draft genome sequence of lytic bacteriophage specific to a multidrug resistant bacterium Delftia tsuruhatensis ARB-1.</title>
        <authorList>
            <person name="Bhattacharjee A.S."/>
            <person name="Motlagh A.M."/>
            <person name="Goel R."/>
        </authorList>
    </citation>
    <scope>NUCLEOTIDE SEQUENCE [LARGE SCALE GENOMIC DNA]</scope>
</reference>
<keyword evidence="2" id="KW-1185">Reference proteome</keyword>
<sequence length="110" mass="12472">MSGMLKNGKYVVTEYEKILAAAMRHVEKVTDQVAADVRRMHVIPYCDKHNLKFVAGMGMWMFVTTKGEILKPDKLPKRLAHLMYASTYSQANSLGSLIQDYTPKGFKEDS</sequence>
<dbReference type="KEGG" id="vg:24638751"/>
<evidence type="ECO:0000313" key="2">
    <source>
        <dbReference type="Proteomes" id="UP000030040"/>
    </source>
</evidence>